<organism evidence="1 2">
    <name type="scientific">Hymenobacter volaticus</name>
    <dbReference type="NCBI Taxonomy" id="2932254"/>
    <lineage>
        <taxon>Bacteria</taxon>
        <taxon>Pseudomonadati</taxon>
        <taxon>Bacteroidota</taxon>
        <taxon>Cytophagia</taxon>
        <taxon>Cytophagales</taxon>
        <taxon>Hymenobacteraceae</taxon>
        <taxon>Hymenobacter</taxon>
    </lineage>
</organism>
<gene>
    <name evidence="1" type="ORF">MUN86_04010</name>
</gene>
<keyword evidence="2" id="KW-1185">Reference proteome</keyword>
<evidence type="ECO:0008006" key="3">
    <source>
        <dbReference type="Google" id="ProtNLM"/>
    </source>
</evidence>
<reference evidence="1" key="1">
    <citation type="submission" date="2022-04" db="EMBL/GenBank/DDBJ databases">
        <title>Hymenobacter sp. isolated from the air.</title>
        <authorList>
            <person name="Won M."/>
            <person name="Lee C.-M."/>
            <person name="Woen H.-Y."/>
            <person name="Kwon S.-W."/>
        </authorList>
    </citation>
    <scope>NUCLEOTIDE SEQUENCE</scope>
    <source>
        <strain evidence="1">5420S-77</strain>
    </source>
</reference>
<evidence type="ECO:0000313" key="2">
    <source>
        <dbReference type="Proteomes" id="UP000830401"/>
    </source>
</evidence>
<name>A0ABY4G8K6_9BACT</name>
<evidence type="ECO:0000313" key="1">
    <source>
        <dbReference type="EMBL" id="UOQ67081.1"/>
    </source>
</evidence>
<accession>A0ABY4G8K6</accession>
<dbReference type="RefSeq" id="WP_245122038.1">
    <property type="nucleotide sequence ID" value="NZ_CP095061.1"/>
</dbReference>
<protein>
    <recommendedName>
        <fullName evidence="3">Proteinase inhibitor I42 chagasin domain-containing protein</fullName>
    </recommendedName>
</protein>
<sequence length="111" mass="12315">MLNLLRITSTYLLHSFRGFPKAVFLLWAAFLLAPSAYADIVTLTANDNGKQVQLNVGDQLVVRLPTISPRFGWRLAQVYPGQLTVTTTNILPGLSSGVPGRRLLMRCTFRP</sequence>
<dbReference type="EMBL" id="CP095061">
    <property type="protein sequence ID" value="UOQ67081.1"/>
    <property type="molecule type" value="Genomic_DNA"/>
</dbReference>
<proteinExistence type="predicted"/>
<dbReference type="Proteomes" id="UP000830401">
    <property type="component" value="Chromosome"/>
</dbReference>